<dbReference type="AlphaFoldDB" id="A0A939DB25"/>
<name>A0A939DB25_9GAMM</name>
<dbReference type="CDD" id="cd00060">
    <property type="entry name" value="FHA"/>
    <property type="match status" value="3"/>
</dbReference>
<accession>A0A939DB25</accession>
<feature type="domain" description="FHA" evidence="2">
    <location>
        <begin position="21"/>
        <end position="70"/>
    </location>
</feature>
<dbReference type="InterPro" id="IPR008984">
    <property type="entry name" value="SMAD_FHA_dom_sf"/>
</dbReference>
<gene>
    <name evidence="3" type="ORF">JYP50_00225</name>
</gene>
<dbReference type="Gene3D" id="2.60.200.20">
    <property type="match status" value="3"/>
</dbReference>
<feature type="domain" description="FHA" evidence="2">
    <location>
        <begin position="122"/>
        <end position="171"/>
    </location>
</feature>
<evidence type="ECO:0000313" key="4">
    <source>
        <dbReference type="Proteomes" id="UP000664303"/>
    </source>
</evidence>
<dbReference type="InterPro" id="IPR000253">
    <property type="entry name" value="FHA_dom"/>
</dbReference>
<proteinExistence type="predicted"/>
<feature type="region of interest" description="Disordered" evidence="1">
    <location>
        <begin position="200"/>
        <end position="241"/>
    </location>
</feature>
<dbReference type="PROSITE" id="PS50006">
    <property type="entry name" value="FHA_DOMAIN"/>
    <property type="match status" value="3"/>
</dbReference>
<dbReference type="EMBL" id="JAFKCZ010000001">
    <property type="protein sequence ID" value="MBN7794993.1"/>
    <property type="molecule type" value="Genomic_DNA"/>
</dbReference>
<dbReference type="Proteomes" id="UP000664303">
    <property type="component" value="Unassembled WGS sequence"/>
</dbReference>
<evidence type="ECO:0000259" key="2">
    <source>
        <dbReference type="PROSITE" id="PS50006"/>
    </source>
</evidence>
<evidence type="ECO:0000256" key="1">
    <source>
        <dbReference type="SAM" id="MobiDB-lite"/>
    </source>
</evidence>
<comment type="caution">
    <text evidence="3">The sequence shown here is derived from an EMBL/GenBank/DDBJ whole genome shotgun (WGS) entry which is preliminary data.</text>
</comment>
<dbReference type="SMART" id="SM00240">
    <property type="entry name" value="FHA"/>
    <property type="match status" value="3"/>
</dbReference>
<sequence length="342" mass="37578">MLKLQFRDNPERVIKLTVGTLTLGRDPGNDLVVDQASVSDFHAEIVSGADAPYIVDLLSAAGTFVNGQPVAGRHTLNACDVIRLGAVDLLVVDPKAQRGEGWALRTASGELASQLHPLQAHTVVGREAGCQLTIDDNLLSRRHAELFIEGDHLRVVDLGSSNGTFVNDQRISTGVARPGDELRFDQQRFLVVGPAVARAPEDAADRTQLRDDLEDPAREDSRGQEPREHRHRTDSGAVTEPEQARFHLLAGADQSGPRDVPLLLDRHYRMGRAAGCDIHLEDRSVSKCHAELRHTDGQWQVLDTGSSNGILVNGRRVVEHHPLEDGDRLQLGRLCFVFRSRD</sequence>
<dbReference type="InterPro" id="IPR050923">
    <property type="entry name" value="Cell_Proc_Reg/RNA_Proc"/>
</dbReference>
<dbReference type="SUPFAM" id="SSF49879">
    <property type="entry name" value="SMAD/FHA domain"/>
    <property type="match status" value="3"/>
</dbReference>
<feature type="domain" description="FHA" evidence="2">
    <location>
        <begin position="268"/>
        <end position="317"/>
    </location>
</feature>
<dbReference type="PANTHER" id="PTHR23308">
    <property type="entry name" value="NUCLEAR INHIBITOR OF PROTEIN PHOSPHATASE-1"/>
    <property type="match status" value="1"/>
</dbReference>
<keyword evidence="4" id="KW-1185">Reference proteome</keyword>
<protein>
    <submittedName>
        <fullName evidence="3">FHA domain-containing protein</fullName>
    </submittedName>
</protein>
<evidence type="ECO:0000313" key="3">
    <source>
        <dbReference type="EMBL" id="MBN7794993.1"/>
    </source>
</evidence>
<reference evidence="3" key="1">
    <citation type="submission" date="2021-02" db="EMBL/GenBank/DDBJ databases">
        <title>PHA producing bacteria isolated from coastal sediment in Guangdong, Shenzhen.</title>
        <authorList>
            <person name="Zheng W."/>
            <person name="Yu S."/>
            <person name="Huang Y."/>
        </authorList>
    </citation>
    <scope>NUCLEOTIDE SEQUENCE</scope>
    <source>
        <strain evidence="3">TN14-10</strain>
    </source>
</reference>
<dbReference type="Pfam" id="PF00498">
    <property type="entry name" value="FHA"/>
    <property type="match status" value="3"/>
</dbReference>
<dbReference type="RefSeq" id="WP_206558443.1">
    <property type="nucleotide sequence ID" value="NZ_JAFKCZ010000001.1"/>
</dbReference>
<feature type="compositionally biased region" description="Basic and acidic residues" evidence="1">
    <location>
        <begin position="200"/>
        <end position="234"/>
    </location>
</feature>
<organism evidence="3 4">
    <name type="scientific">Parahaliea mediterranea</name>
    <dbReference type="NCBI Taxonomy" id="651086"/>
    <lineage>
        <taxon>Bacteria</taxon>
        <taxon>Pseudomonadati</taxon>
        <taxon>Pseudomonadota</taxon>
        <taxon>Gammaproteobacteria</taxon>
        <taxon>Cellvibrionales</taxon>
        <taxon>Halieaceae</taxon>
        <taxon>Parahaliea</taxon>
    </lineage>
</organism>